<dbReference type="CDD" id="cd18186">
    <property type="entry name" value="BTB_POZ_ZBTB_KLHL-like"/>
    <property type="match status" value="1"/>
</dbReference>
<feature type="non-terminal residue" evidence="2">
    <location>
        <position position="1"/>
    </location>
</feature>
<proteinExistence type="predicted"/>
<dbReference type="Proteomes" id="UP000708208">
    <property type="component" value="Unassembled WGS sequence"/>
</dbReference>
<gene>
    <name evidence="2" type="ORF">AFUS01_LOCUS34245</name>
</gene>
<feature type="domain" description="BTB" evidence="1">
    <location>
        <begin position="2"/>
        <end position="75"/>
    </location>
</feature>
<organism evidence="2 3">
    <name type="scientific">Allacma fusca</name>
    <dbReference type="NCBI Taxonomy" id="39272"/>
    <lineage>
        <taxon>Eukaryota</taxon>
        <taxon>Metazoa</taxon>
        <taxon>Ecdysozoa</taxon>
        <taxon>Arthropoda</taxon>
        <taxon>Hexapoda</taxon>
        <taxon>Collembola</taxon>
        <taxon>Symphypleona</taxon>
        <taxon>Sminthuridae</taxon>
        <taxon>Allacma</taxon>
    </lineage>
</organism>
<reference evidence="2" key="1">
    <citation type="submission" date="2021-06" db="EMBL/GenBank/DDBJ databases">
        <authorList>
            <person name="Hodson N. C."/>
            <person name="Mongue J. A."/>
            <person name="Jaron S. K."/>
        </authorList>
    </citation>
    <scope>NUCLEOTIDE SEQUENCE</scope>
</reference>
<protein>
    <recommendedName>
        <fullName evidence="1">BTB domain-containing protein</fullName>
    </recommendedName>
</protein>
<dbReference type="AlphaFoldDB" id="A0A8J2L2D7"/>
<name>A0A8J2L2D7_9HEXA</name>
<keyword evidence="3" id="KW-1185">Reference proteome</keyword>
<dbReference type="EMBL" id="CAJVCH010531565">
    <property type="protein sequence ID" value="CAG7824065.1"/>
    <property type="molecule type" value="Genomic_DNA"/>
</dbReference>
<dbReference type="OrthoDB" id="6359943at2759"/>
<evidence type="ECO:0000259" key="1">
    <source>
        <dbReference type="Pfam" id="PF00651"/>
    </source>
</evidence>
<dbReference type="Pfam" id="PF00651">
    <property type="entry name" value="BTB"/>
    <property type="match status" value="1"/>
</dbReference>
<evidence type="ECO:0000313" key="2">
    <source>
        <dbReference type="EMBL" id="CAG7824065.1"/>
    </source>
</evidence>
<comment type="caution">
    <text evidence="2">The sequence shown here is derived from an EMBL/GenBank/DDBJ whole genome shotgun (WGS) entry which is preliminary data.</text>
</comment>
<dbReference type="InterPro" id="IPR000210">
    <property type="entry name" value="BTB/POZ_dom"/>
</dbReference>
<evidence type="ECO:0000313" key="3">
    <source>
        <dbReference type="Proteomes" id="UP000708208"/>
    </source>
</evidence>
<sequence length="119" mass="13294">QSLVFRKMLTIDMVEKSNGVITITDASYSSLELFLNLLYGREPAESLMKLPAGDALKILALANKYQVDYVVSISCMAIMTYENEDLNIGEIRKIYHAGGLFQLPDLILAVARSDNSVYR</sequence>
<accession>A0A8J2L2D7</accession>